<dbReference type="Proteomes" id="UP001153269">
    <property type="component" value="Unassembled WGS sequence"/>
</dbReference>
<dbReference type="AlphaFoldDB" id="A0A9N7Z2B1"/>
<dbReference type="EMBL" id="CADEAL010003987">
    <property type="protein sequence ID" value="CAB1448708.1"/>
    <property type="molecule type" value="Genomic_DNA"/>
</dbReference>
<feature type="compositionally biased region" description="Basic and acidic residues" evidence="1">
    <location>
        <begin position="18"/>
        <end position="51"/>
    </location>
</feature>
<reference evidence="2" key="1">
    <citation type="submission" date="2020-03" db="EMBL/GenBank/DDBJ databases">
        <authorList>
            <person name="Weist P."/>
        </authorList>
    </citation>
    <scope>NUCLEOTIDE SEQUENCE</scope>
</reference>
<protein>
    <submittedName>
        <fullName evidence="2">Uncharacterized protein</fullName>
    </submittedName>
</protein>
<keyword evidence="3" id="KW-1185">Reference proteome</keyword>
<evidence type="ECO:0000313" key="2">
    <source>
        <dbReference type="EMBL" id="CAB1448708.1"/>
    </source>
</evidence>
<name>A0A9N7Z2B1_PLEPL</name>
<comment type="caution">
    <text evidence="2">The sequence shown here is derived from an EMBL/GenBank/DDBJ whole genome shotgun (WGS) entry which is preliminary data.</text>
</comment>
<sequence>MRFSPLAHGCAGRARKKDGKERRYEKEREKRAREGRGRKWGKREGYRDEGPRCWWCKTETDSSGWRSKSIEQSRRGGGQPGQGESRGEGEPAQGPGSDHNAGFWHAVGNKVGLPGSAPQKKSLNHTSPEDSEGTWEGLRFVADSARRASESHTDRCQCVWKYSDFGRGQER</sequence>
<accession>A0A9N7Z2B1</accession>
<evidence type="ECO:0000256" key="1">
    <source>
        <dbReference type="SAM" id="MobiDB-lite"/>
    </source>
</evidence>
<proteinExistence type="predicted"/>
<evidence type="ECO:0000313" key="3">
    <source>
        <dbReference type="Proteomes" id="UP001153269"/>
    </source>
</evidence>
<organism evidence="2 3">
    <name type="scientific">Pleuronectes platessa</name>
    <name type="common">European plaice</name>
    <dbReference type="NCBI Taxonomy" id="8262"/>
    <lineage>
        <taxon>Eukaryota</taxon>
        <taxon>Metazoa</taxon>
        <taxon>Chordata</taxon>
        <taxon>Craniata</taxon>
        <taxon>Vertebrata</taxon>
        <taxon>Euteleostomi</taxon>
        <taxon>Actinopterygii</taxon>
        <taxon>Neopterygii</taxon>
        <taxon>Teleostei</taxon>
        <taxon>Neoteleostei</taxon>
        <taxon>Acanthomorphata</taxon>
        <taxon>Carangaria</taxon>
        <taxon>Pleuronectiformes</taxon>
        <taxon>Pleuronectoidei</taxon>
        <taxon>Pleuronectidae</taxon>
        <taxon>Pleuronectes</taxon>
    </lineage>
</organism>
<gene>
    <name evidence="2" type="ORF">PLEPLA_LOCUS36357</name>
</gene>
<feature type="region of interest" description="Disordered" evidence="1">
    <location>
        <begin position="1"/>
        <end position="136"/>
    </location>
</feature>